<evidence type="ECO:0000313" key="2">
    <source>
        <dbReference type="Proteomes" id="UP000271974"/>
    </source>
</evidence>
<dbReference type="Proteomes" id="UP000271974">
    <property type="component" value="Unassembled WGS sequence"/>
</dbReference>
<feature type="non-terminal residue" evidence="1">
    <location>
        <position position="1"/>
    </location>
</feature>
<keyword evidence="2" id="KW-1185">Reference proteome</keyword>
<reference evidence="1 2" key="1">
    <citation type="submission" date="2019-01" db="EMBL/GenBank/DDBJ databases">
        <title>A draft genome assembly of the solar-powered sea slug Elysia chlorotica.</title>
        <authorList>
            <person name="Cai H."/>
            <person name="Li Q."/>
            <person name="Fang X."/>
            <person name="Li J."/>
            <person name="Curtis N.E."/>
            <person name="Altenburger A."/>
            <person name="Shibata T."/>
            <person name="Feng M."/>
            <person name="Maeda T."/>
            <person name="Schwartz J.A."/>
            <person name="Shigenobu S."/>
            <person name="Lundholm N."/>
            <person name="Nishiyama T."/>
            <person name="Yang H."/>
            <person name="Hasebe M."/>
            <person name="Li S."/>
            <person name="Pierce S.K."/>
            <person name="Wang J."/>
        </authorList>
    </citation>
    <scope>NUCLEOTIDE SEQUENCE [LARGE SCALE GENOMIC DNA]</scope>
    <source>
        <strain evidence="1">EC2010</strain>
        <tissue evidence="1">Whole organism of an adult</tissue>
    </source>
</reference>
<organism evidence="1 2">
    <name type="scientific">Elysia chlorotica</name>
    <name type="common">Eastern emerald elysia</name>
    <name type="synonym">Sea slug</name>
    <dbReference type="NCBI Taxonomy" id="188477"/>
    <lineage>
        <taxon>Eukaryota</taxon>
        <taxon>Metazoa</taxon>
        <taxon>Spiralia</taxon>
        <taxon>Lophotrochozoa</taxon>
        <taxon>Mollusca</taxon>
        <taxon>Gastropoda</taxon>
        <taxon>Heterobranchia</taxon>
        <taxon>Euthyneura</taxon>
        <taxon>Panpulmonata</taxon>
        <taxon>Sacoglossa</taxon>
        <taxon>Placobranchoidea</taxon>
        <taxon>Plakobranchidae</taxon>
        <taxon>Elysia</taxon>
    </lineage>
</organism>
<accession>A0A3S0ZGH1</accession>
<proteinExistence type="predicted"/>
<dbReference type="AlphaFoldDB" id="A0A3S0ZGH1"/>
<gene>
    <name evidence="1" type="ORF">EGW08_013862</name>
</gene>
<comment type="caution">
    <text evidence="1">The sequence shown here is derived from an EMBL/GenBank/DDBJ whole genome shotgun (WGS) entry which is preliminary data.</text>
</comment>
<sequence length="101" mass="11700">NQNVFAELLTPRHVELTKSKLDLLDANPIHYLQRTYRSNLDSSSLVNFETTGKNDHRRSACNLCQWPRSRSVSACGFIPLCFSKQCQEIGLMKTQFHPYFH</sequence>
<evidence type="ECO:0000313" key="1">
    <source>
        <dbReference type="EMBL" id="RUS78369.1"/>
    </source>
</evidence>
<protein>
    <submittedName>
        <fullName evidence="1">Uncharacterized protein</fullName>
    </submittedName>
</protein>
<dbReference type="EMBL" id="RQTK01000514">
    <property type="protein sequence ID" value="RUS78369.1"/>
    <property type="molecule type" value="Genomic_DNA"/>
</dbReference>
<name>A0A3S0ZGH1_ELYCH</name>